<dbReference type="HOGENOM" id="CLU_1132907_0_0_4"/>
<dbReference type="PANTHER" id="PTHR35404">
    <property type="entry name" value="TRANSPOSASE OF TN10"/>
    <property type="match status" value="1"/>
</dbReference>
<dbReference type="Proteomes" id="UP000061603">
    <property type="component" value="Chromosome"/>
</dbReference>
<evidence type="ECO:0000313" key="3">
    <source>
        <dbReference type="Proteomes" id="UP000061603"/>
    </source>
</evidence>
<accession>A0A0C5J125</accession>
<dbReference type="InterPro" id="IPR012337">
    <property type="entry name" value="RNaseH-like_sf"/>
</dbReference>
<organism evidence="2 3">
    <name type="scientific">Rugosibacter aromaticivorans</name>
    <dbReference type="NCBI Taxonomy" id="1565605"/>
    <lineage>
        <taxon>Bacteria</taxon>
        <taxon>Pseudomonadati</taxon>
        <taxon>Pseudomonadota</taxon>
        <taxon>Betaproteobacteria</taxon>
        <taxon>Nitrosomonadales</taxon>
        <taxon>Sterolibacteriaceae</taxon>
        <taxon>Rugosibacter</taxon>
    </lineage>
</organism>
<gene>
    <name evidence="2" type="ORF">PG1C_10905</name>
</gene>
<dbReference type="SUPFAM" id="SSF53098">
    <property type="entry name" value="Ribonuclease H-like"/>
    <property type="match status" value="1"/>
</dbReference>
<reference evidence="2 3" key="1">
    <citation type="journal article" date="2015" name="Genome Announc.">
        <title>Complete Genome Sequence of a Novel Bacterium within the Family Rhodocyclaceae That Degrades Polycyclic Aromatic Hydrocarbons.</title>
        <authorList>
            <person name="Singleton D.R."/>
            <person name="Dickey A.N."/>
            <person name="Scholl E.H."/>
            <person name="Wright F.A."/>
            <person name="Aitken M.D."/>
        </authorList>
    </citation>
    <scope>NUCLEOTIDE SEQUENCE [LARGE SCALE GENOMIC DNA]</scope>
    <source>
        <strain evidence="3">PG1-Ca6</strain>
    </source>
</reference>
<feature type="region of interest" description="Disordered" evidence="1">
    <location>
        <begin position="206"/>
        <end position="245"/>
    </location>
</feature>
<dbReference type="STRING" id="1565605.PG1C_10905"/>
<protein>
    <recommendedName>
        <fullName evidence="4">Transposase IS4-like domain-containing protein</fullName>
    </recommendedName>
</protein>
<keyword evidence="3" id="KW-1185">Reference proteome</keyword>
<sequence length="245" mass="28185">MDKRSRLPNWRWAVDRLLGSASFAAEYLDIYRILAAHWPTGASPLLIVVDWSSLSADMNRHWLRASVVVEGRAMTLYEEVHPRRHLAAHAVHQRFLERLVCVLPEQQSAPVILTDAGFRGLNPYPDTWFALIKAQGWHWVGRIRNREFVCRVATGQHDAADKKSPRWFPAKTRYVDAQATNEDLGLFDTTRNKPNHSRLVRVKRLPTARKHRYPSGKEHRNSQSKKIAAAAREPWQPSCRSTRSA</sequence>
<dbReference type="KEGG" id="rbu:PG1C_10905"/>
<dbReference type="EMBL" id="CP010554">
    <property type="protein sequence ID" value="AJP48802.1"/>
    <property type="molecule type" value="Genomic_DNA"/>
</dbReference>
<proteinExistence type="predicted"/>
<dbReference type="PANTHER" id="PTHR35404:SF8">
    <property type="entry name" value="TRANSPOSASE OF TN10"/>
    <property type="match status" value="1"/>
</dbReference>
<dbReference type="AlphaFoldDB" id="A0A0C5J125"/>
<evidence type="ECO:0000256" key="1">
    <source>
        <dbReference type="SAM" id="MobiDB-lite"/>
    </source>
</evidence>
<evidence type="ECO:0000313" key="2">
    <source>
        <dbReference type="EMBL" id="AJP48802.1"/>
    </source>
</evidence>
<name>A0A0C5J125_9PROT</name>
<evidence type="ECO:0008006" key="4">
    <source>
        <dbReference type="Google" id="ProtNLM"/>
    </source>
</evidence>